<keyword evidence="1" id="KW-0560">Oxidoreductase</keyword>
<evidence type="ECO:0000313" key="1">
    <source>
        <dbReference type="EMBL" id="KAF7313976.1"/>
    </source>
</evidence>
<comment type="caution">
    <text evidence="1">The sequence shown here is derived from an EMBL/GenBank/DDBJ whole genome shotgun (WGS) entry which is preliminary data.</text>
</comment>
<keyword evidence="2" id="KW-1185">Reference proteome</keyword>
<sequence length="397" mass="43905">MARLPQELLEAILHELYDVPSLKNCSLSGSQLCPSAQRLLLHKLRLRQNIPAALTLLEESPHVAPYFTTLHLTLTESLTSSAPMLNMLTLVLNRLSGVTRCEVYGRGWWAAWASLELRDAFWALIRTRAAHDLRLHSISKMPRDIFWDLLGATRSLHVEGMYLFGTDGHSTPAAALSGKPSLKRLYVGGGALLVLNLFANSSLSAHLHEVEHLTLFVSGASYAHCLAIIRHASASLRSLELHALNIDTHSQLASFPPLPALRQVDFVFDNSSRTDGGSWLASVLPSLLSPAQTQSPSLEDVHIRFEWLFNDTELDPFLRPSTLATLDGLLSQYPSPPRISWTMPRDAISASEVKIRHGLPLSNARGSILMLPWTGSGNLHANGLRRQRNVSDPDWEP</sequence>
<dbReference type="AlphaFoldDB" id="A0A8H6TC23"/>
<reference evidence="1" key="1">
    <citation type="submission" date="2020-05" db="EMBL/GenBank/DDBJ databases">
        <title>Mycena genomes resolve the evolution of fungal bioluminescence.</title>
        <authorList>
            <person name="Tsai I.J."/>
        </authorList>
    </citation>
    <scope>NUCLEOTIDE SEQUENCE</scope>
    <source>
        <strain evidence="1">110903Hualien_Pintung</strain>
    </source>
</reference>
<dbReference type="OrthoDB" id="2745898at2759"/>
<dbReference type="SUPFAM" id="SSF52047">
    <property type="entry name" value="RNI-like"/>
    <property type="match status" value="1"/>
</dbReference>
<evidence type="ECO:0000313" key="2">
    <source>
        <dbReference type="Proteomes" id="UP000613580"/>
    </source>
</evidence>
<organism evidence="1 2">
    <name type="scientific">Mycena chlorophos</name>
    <name type="common">Agaric fungus</name>
    <name type="synonym">Agaricus chlorophos</name>
    <dbReference type="NCBI Taxonomy" id="658473"/>
    <lineage>
        <taxon>Eukaryota</taxon>
        <taxon>Fungi</taxon>
        <taxon>Dikarya</taxon>
        <taxon>Basidiomycota</taxon>
        <taxon>Agaricomycotina</taxon>
        <taxon>Agaricomycetes</taxon>
        <taxon>Agaricomycetidae</taxon>
        <taxon>Agaricales</taxon>
        <taxon>Marasmiineae</taxon>
        <taxon>Mycenaceae</taxon>
        <taxon>Mycena</taxon>
    </lineage>
</organism>
<dbReference type="Proteomes" id="UP000613580">
    <property type="component" value="Unassembled WGS sequence"/>
</dbReference>
<proteinExistence type="predicted"/>
<dbReference type="EMBL" id="JACAZE010000006">
    <property type="protein sequence ID" value="KAF7313976.1"/>
    <property type="molecule type" value="Genomic_DNA"/>
</dbReference>
<protein>
    <submittedName>
        <fullName evidence="1">Peroxidase</fullName>
    </submittedName>
</protein>
<name>A0A8H6TC23_MYCCL</name>
<dbReference type="GO" id="GO:0004601">
    <property type="term" value="F:peroxidase activity"/>
    <property type="evidence" value="ECO:0007669"/>
    <property type="project" value="UniProtKB-KW"/>
</dbReference>
<gene>
    <name evidence="1" type="ORF">HMN09_00556100</name>
</gene>
<keyword evidence="1" id="KW-0575">Peroxidase</keyword>
<accession>A0A8H6TC23</accession>